<sequence length="59" mass="6893">MVTEVKKPGATLQRIKITSPDHEILIWLLDRANQNVYHMLVCSYVHIDYEVEYDGNKGF</sequence>
<dbReference type="EMBL" id="QGLD01000018">
    <property type="protein sequence ID" value="RAL70013.1"/>
    <property type="molecule type" value="Genomic_DNA"/>
</dbReference>
<evidence type="ECO:0000313" key="2">
    <source>
        <dbReference type="EMBL" id="RAL70013.1"/>
    </source>
</evidence>
<evidence type="ECO:0000313" key="1">
    <source>
        <dbReference type="EMBL" id="RAL68811.1"/>
    </source>
</evidence>
<dbReference type="Proteomes" id="UP000248786">
    <property type="component" value="Unassembled WGS sequence"/>
</dbReference>
<proteinExistence type="predicted"/>
<evidence type="ECO:0000313" key="4">
    <source>
        <dbReference type="Proteomes" id="UP000249146"/>
    </source>
</evidence>
<evidence type="ECO:0000313" key="3">
    <source>
        <dbReference type="Proteomes" id="UP000248786"/>
    </source>
</evidence>
<name>A0A328ENA4_9CHLR</name>
<organism evidence="1 4">
    <name type="scientific">Dehalococcoides mccartyi</name>
    <dbReference type="NCBI Taxonomy" id="61435"/>
    <lineage>
        <taxon>Bacteria</taxon>
        <taxon>Bacillati</taxon>
        <taxon>Chloroflexota</taxon>
        <taxon>Dehalococcoidia</taxon>
        <taxon>Dehalococcoidales</taxon>
        <taxon>Dehalococcoidaceae</taxon>
        <taxon>Dehalococcoides</taxon>
    </lineage>
</organism>
<dbReference type="EMBL" id="QGLC01000025">
    <property type="protein sequence ID" value="RAL68811.1"/>
    <property type="molecule type" value="Genomic_DNA"/>
</dbReference>
<reference evidence="3 4" key="1">
    <citation type="submission" date="2018-05" db="EMBL/GenBank/DDBJ databases">
        <title>Draft genome sequences of Dehalococcoides mccartyi strains RC and KS.</title>
        <authorList>
            <person name="Higgins S.A."/>
            <person name="Padilla-Crespo E."/>
            <person name="Loeffler F.E."/>
        </authorList>
    </citation>
    <scope>NUCLEOTIDE SEQUENCE [LARGE SCALE GENOMIC DNA]</scope>
    <source>
        <strain evidence="2 3">KS</strain>
        <strain evidence="1 4">RC</strain>
    </source>
</reference>
<gene>
    <name evidence="2" type="ORF">C1G86_1537</name>
    <name evidence="1" type="ORF">C1G87_1574</name>
</gene>
<dbReference type="Proteomes" id="UP000249146">
    <property type="component" value="Unassembled WGS sequence"/>
</dbReference>
<protein>
    <submittedName>
        <fullName evidence="1">Uncharacterized protein</fullName>
    </submittedName>
</protein>
<dbReference type="AlphaFoldDB" id="A0A328ENA4"/>
<comment type="caution">
    <text evidence="1">The sequence shown here is derived from an EMBL/GenBank/DDBJ whole genome shotgun (WGS) entry which is preliminary data.</text>
</comment>
<accession>A0A328ENA4</accession>